<reference evidence="1 2" key="1">
    <citation type="submission" date="2019-04" db="EMBL/GenBank/DDBJ databases">
        <title>Draft Whole-Genome sequence of the purple photosynthetic bacterium Rhodobacter capsulatus SP108 with an indigenous class A beta-lactamase.</title>
        <authorList>
            <person name="Robertson S."/>
            <person name="Meyer T.E."/>
            <person name="Kyndt J.A."/>
        </authorList>
    </citation>
    <scope>NUCLEOTIDE SEQUENCE [LARGE SCALE GENOMIC DNA]</scope>
    <source>
        <strain evidence="1 2">SP108</strain>
    </source>
</reference>
<dbReference type="EMBL" id="SWJZ01000005">
    <property type="protein sequence ID" value="TKD26436.1"/>
    <property type="molecule type" value="Genomic_DNA"/>
</dbReference>
<evidence type="ECO:0000313" key="1">
    <source>
        <dbReference type="EMBL" id="TKD26436.1"/>
    </source>
</evidence>
<name>A0A4V6WR20_RHOCA</name>
<protein>
    <submittedName>
        <fullName evidence="1">Uncharacterized protein</fullName>
    </submittedName>
</protein>
<evidence type="ECO:0000313" key="2">
    <source>
        <dbReference type="Proteomes" id="UP000310597"/>
    </source>
</evidence>
<sequence>MTDKPTPFIDDVRFFLADGIDHAVLEFELGPEVIRLALGQELVQLLIGRLGDLSAQMETRRRQIDPTAGQAGDTMRMTAIKPETVSVATVPGTEDGAVIFQTLSGPKAFLMPKQAMTDLAHQLLREAERSVPPHRLNN</sequence>
<comment type="caution">
    <text evidence="1">The sequence shown here is derived from an EMBL/GenBank/DDBJ whole genome shotgun (WGS) entry which is preliminary data.</text>
</comment>
<dbReference type="RefSeq" id="WP_136904452.1">
    <property type="nucleotide sequence ID" value="NZ_CP198951.1"/>
</dbReference>
<dbReference type="Proteomes" id="UP000310597">
    <property type="component" value="Unassembled WGS sequence"/>
</dbReference>
<accession>A0A4V6WR20</accession>
<organism evidence="1 2">
    <name type="scientific">Rhodobacter capsulatus</name>
    <name type="common">Rhodopseudomonas capsulata</name>
    <dbReference type="NCBI Taxonomy" id="1061"/>
    <lineage>
        <taxon>Bacteria</taxon>
        <taxon>Pseudomonadati</taxon>
        <taxon>Pseudomonadota</taxon>
        <taxon>Alphaproteobacteria</taxon>
        <taxon>Rhodobacterales</taxon>
        <taxon>Rhodobacter group</taxon>
        <taxon>Rhodobacter</taxon>
    </lineage>
</organism>
<proteinExistence type="predicted"/>
<dbReference type="AlphaFoldDB" id="A0A4V6WR20"/>
<gene>
    <name evidence="1" type="ORF">FBT96_00520</name>
</gene>